<dbReference type="Proteomes" id="UP000190341">
    <property type="component" value="Unassembled WGS sequence"/>
</dbReference>
<evidence type="ECO:0000259" key="3">
    <source>
        <dbReference type="Pfam" id="PF25917"/>
    </source>
</evidence>
<feature type="domain" description="Multidrug resistance protein MdtA-like barrel-sandwich hybrid" evidence="3">
    <location>
        <begin position="64"/>
        <end position="240"/>
    </location>
</feature>
<name>A0A1T5JKC0_9GAMM</name>
<dbReference type="EMBL" id="FUZV01000001">
    <property type="protein sequence ID" value="SKC52037.1"/>
    <property type="molecule type" value="Genomic_DNA"/>
</dbReference>
<keyword evidence="2" id="KW-1133">Transmembrane helix</keyword>
<organism evidence="4 5">
    <name type="scientific">Pseudoxanthomonas indica</name>
    <dbReference type="NCBI Taxonomy" id="428993"/>
    <lineage>
        <taxon>Bacteria</taxon>
        <taxon>Pseudomonadati</taxon>
        <taxon>Pseudomonadota</taxon>
        <taxon>Gammaproteobacteria</taxon>
        <taxon>Lysobacterales</taxon>
        <taxon>Lysobacteraceae</taxon>
        <taxon>Pseudoxanthomonas</taxon>
    </lineage>
</organism>
<gene>
    <name evidence="4" type="ORF">SAMN06296058_0872</name>
</gene>
<dbReference type="PANTHER" id="PTHR30367">
    <property type="entry name" value="P-HYDROXYBENZOIC ACID EFFLUX PUMP SUBUNIT AAEA-RELATED"/>
    <property type="match status" value="1"/>
</dbReference>
<dbReference type="RefSeq" id="WP_079723238.1">
    <property type="nucleotide sequence ID" value="NZ_BMCL01000003.1"/>
</dbReference>
<comment type="similarity">
    <text evidence="1">Belongs to the membrane fusion protein (MFP) (TC 8.A.1) family.</text>
</comment>
<dbReference type="PANTHER" id="PTHR30367:SF1">
    <property type="entry name" value="MULTIDRUG RESISTANCE PROTEIN MDTN"/>
    <property type="match status" value="1"/>
</dbReference>
<dbReference type="OrthoDB" id="286173at2"/>
<evidence type="ECO:0000256" key="1">
    <source>
        <dbReference type="ARBA" id="ARBA00009477"/>
    </source>
</evidence>
<keyword evidence="2" id="KW-0472">Membrane</keyword>
<dbReference type="Gene3D" id="2.40.50.100">
    <property type="match status" value="1"/>
</dbReference>
<proteinExistence type="inferred from homology"/>
<reference evidence="4 5" key="1">
    <citation type="submission" date="2017-02" db="EMBL/GenBank/DDBJ databases">
        <authorList>
            <person name="Peterson S.W."/>
        </authorList>
    </citation>
    <scope>NUCLEOTIDE SEQUENCE [LARGE SCALE GENOMIC DNA]</scope>
    <source>
        <strain evidence="4 5">P15</strain>
    </source>
</reference>
<dbReference type="SUPFAM" id="SSF111369">
    <property type="entry name" value="HlyD-like secretion proteins"/>
    <property type="match status" value="2"/>
</dbReference>
<dbReference type="Pfam" id="PF25917">
    <property type="entry name" value="BSH_RND"/>
    <property type="match status" value="1"/>
</dbReference>
<protein>
    <submittedName>
        <fullName evidence="4">Multidrug resistance efflux pump</fullName>
    </submittedName>
</protein>
<dbReference type="InterPro" id="IPR050393">
    <property type="entry name" value="MFP_Efflux_Pump"/>
</dbReference>
<keyword evidence="5" id="KW-1185">Reference proteome</keyword>
<dbReference type="InterPro" id="IPR058625">
    <property type="entry name" value="MdtA-like_BSH"/>
</dbReference>
<feature type="transmembrane region" description="Helical" evidence="2">
    <location>
        <begin position="31"/>
        <end position="50"/>
    </location>
</feature>
<evidence type="ECO:0000313" key="4">
    <source>
        <dbReference type="EMBL" id="SKC52037.1"/>
    </source>
</evidence>
<evidence type="ECO:0000256" key="2">
    <source>
        <dbReference type="SAM" id="Phobius"/>
    </source>
</evidence>
<evidence type="ECO:0000313" key="5">
    <source>
        <dbReference type="Proteomes" id="UP000190341"/>
    </source>
</evidence>
<dbReference type="Gene3D" id="1.10.287.470">
    <property type="entry name" value="Helix hairpin bin"/>
    <property type="match status" value="1"/>
</dbReference>
<keyword evidence="2" id="KW-0812">Transmembrane</keyword>
<sequence length="379" mass="41725">MLELIAIIYALIVWLIFIKFKLLPWNIKSQVACVAVGLGGIAVLVFTINITTPQSNDIRVMNYVVEVIPRVNGRIIEVPIEGNKLIHKGDVLVRIDPAPFEMKVRELTAKLVDAEGTAATLQSEAAVAKGATGQVLAQLQLAQTRLKEARDLARHGAGPEYDVQSFAAQVAQLESSLASARAAEAKVRTQLDAKVGADRASVAAVREQLAQAKWELEQTVIYAPSDGYVVNLQVRPGSYAVSFPLRQLMSFVELEQRVIGFYDQNQLIKVKEGDRAEIVLRSRPGKVLYGHVESIIWANASGQLQASGVIPTMAPEGTRAPPLKYAVRFKMEDSQQLKMAMGSFGEAAIFTDSMKMFSVVRMVIMRIKTKINYLVFKLE</sequence>
<feature type="transmembrane region" description="Helical" evidence="2">
    <location>
        <begin position="6"/>
        <end position="24"/>
    </location>
</feature>
<dbReference type="AlphaFoldDB" id="A0A1T5JKC0"/>
<accession>A0A1T5JKC0</accession>
<dbReference type="STRING" id="428993.SAMN06296058_0872"/>
<dbReference type="Gene3D" id="2.40.30.170">
    <property type="match status" value="1"/>
</dbReference>